<dbReference type="SUPFAM" id="SSF101215">
    <property type="entry name" value="KaiA/RbsU domain"/>
    <property type="match status" value="1"/>
</dbReference>
<feature type="domain" description="KaiA C-terminal" evidence="4">
    <location>
        <begin position="195"/>
        <end position="303"/>
    </location>
</feature>
<evidence type="ECO:0000256" key="2">
    <source>
        <dbReference type="ARBA" id="ARBA00034852"/>
    </source>
</evidence>
<dbReference type="InterPro" id="IPR020844">
    <property type="entry name" value="Circadian_clock_KaiA_N"/>
</dbReference>
<dbReference type="InterPro" id="IPR020856">
    <property type="entry name" value="Circadian_clock_protein_KaiA_C"/>
</dbReference>
<dbReference type="InterPro" id="IPR011006">
    <property type="entry name" value="CheY-like_superfamily"/>
</dbReference>
<gene>
    <name evidence="5" type="ORF">Mic7113_0272</name>
</gene>
<evidence type="ECO:0000256" key="1">
    <source>
        <dbReference type="ARBA" id="ARBA00023108"/>
    </source>
</evidence>
<dbReference type="OrthoDB" id="513549at2"/>
<dbReference type="Pfam" id="PF21714">
    <property type="entry name" value="KaiA_N"/>
    <property type="match status" value="1"/>
</dbReference>
<dbReference type="STRING" id="1173027.Mic7113_0272"/>
<proteinExistence type="predicted"/>
<evidence type="ECO:0000259" key="3">
    <source>
        <dbReference type="PROSITE" id="PS51430"/>
    </source>
</evidence>
<dbReference type="EMBL" id="CP003630">
    <property type="protein sequence ID" value="AFZ16202.1"/>
    <property type="molecule type" value="Genomic_DNA"/>
</dbReference>
<dbReference type="SMART" id="SM01247">
    <property type="entry name" value="KaiA"/>
    <property type="match status" value="1"/>
</dbReference>
<sequence length="305" mass="35073">MPPQLTVCTFVNSEPLAQSLSQILSGDRYIWLAACSESDFFDVIEQHKHQIDCLVLEDDGSLKNVTHRLSEQGTLLPVVILPQESKVISFHATTNQSLPPAQKNNNSSSAQTNPLFHAAEVRLHFSQLPELSGFIDKAIAQFVTLSPVSSLPDLFTTDEIATELSHRSFLLQQQRRLSEKLKERLGYLGVYYKRNPQLFLRHLPPSERQKILENLKSEYRQIVLKYFSQDNTLNQRIDNFVDKSFFADISVSRIVEIHMELMEEFSKQLKLEGRSEDILLDYRLTLIDVIAHLGEMYRRSIPRES</sequence>
<dbReference type="InterPro" id="IPR017944">
    <property type="entry name" value="KaiA/RbsU_helical_domain_sf"/>
</dbReference>
<dbReference type="HOGENOM" id="CLU_911234_0_0_3"/>
<evidence type="ECO:0000259" key="4">
    <source>
        <dbReference type="PROSITE" id="PS51431"/>
    </source>
</evidence>
<dbReference type="Gene3D" id="3.40.50.2300">
    <property type="match status" value="1"/>
</dbReference>
<dbReference type="Proteomes" id="UP000010471">
    <property type="component" value="Chromosome"/>
</dbReference>
<protein>
    <recommendedName>
        <fullName evidence="2">Circadian clock oscillator protein KaiA</fullName>
    </recommendedName>
</protein>
<dbReference type="PROSITE" id="PS51431">
    <property type="entry name" value="KAIA_C"/>
    <property type="match status" value="1"/>
</dbReference>
<dbReference type="SUPFAM" id="SSF52172">
    <property type="entry name" value="CheY-like"/>
    <property type="match status" value="1"/>
</dbReference>
<organism evidence="5 6">
    <name type="scientific">Allocoleopsis franciscana PCC 7113</name>
    <dbReference type="NCBI Taxonomy" id="1173027"/>
    <lineage>
        <taxon>Bacteria</taxon>
        <taxon>Bacillati</taxon>
        <taxon>Cyanobacteriota</taxon>
        <taxon>Cyanophyceae</taxon>
        <taxon>Coleofasciculales</taxon>
        <taxon>Coleofasciculaceae</taxon>
        <taxon>Allocoleopsis</taxon>
        <taxon>Allocoleopsis franciscana</taxon>
    </lineage>
</organism>
<dbReference type="Pfam" id="PF07688">
    <property type="entry name" value="KaiA"/>
    <property type="match status" value="1"/>
</dbReference>
<dbReference type="InterPro" id="IPR011648">
    <property type="entry name" value="Circadian_clock_KaiA"/>
</dbReference>
<dbReference type="Gene3D" id="1.10.1240.30">
    <property type="entry name" value="KaiA/RbsU domain"/>
    <property type="match status" value="1"/>
</dbReference>
<reference evidence="5 6" key="1">
    <citation type="submission" date="2012-06" db="EMBL/GenBank/DDBJ databases">
        <title>Finished chromosome of genome of Microcoleus sp. PCC 7113.</title>
        <authorList>
            <consortium name="US DOE Joint Genome Institute"/>
            <person name="Gugger M."/>
            <person name="Coursin T."/>
            <person name="Rippka R."/>
            <person name="Tandeau De Marsac N."/>
            <person name="Huntemann M."/>
            <person name="Wei C.-L."/>
            <person name="Han J."/>
            <person name="Detter J.C."/>
            <person name="Han C."/>
            <person name="Tapia R."/>
            <person name="Chen A."/>
            <person name="Kyrpides N."/>
            <person name="Mavromatis K."/>
            <person name="Markowitz V."/>
            <person name="Szeto E."/>
            <person name="Ivanova N."/>
            <person name="Pagani I."/>
            <person name="Pati A."/>
            <person name="Goodwin L."/>
            <person name="Nordberg H.P."/>
            <person name="Cantor M.N."/>
            <person name="Hua S.X."/>
            <person name="Woyke T."/>
            <person name="Kerfeld C.A."/>
        </authorList>
    </citation>
    <scope>NUCLEOTIDE SEQUENCE [LARGE SCALE GENOMIC DNA]</scope>
    <source>
        <strain evidence="5 6">PCC 7113</strain>
    </source>
</reference>
<dbReference type="GO" id="GO:0007623">
    <property type="term" value="P:circadian rhythm"/>
    <property type="evidence" value="ECO:0007669"/>
    <property type="project" value="InterPro"/>
</dbReference>
<name>K9W9N0_9CYAN</name>
<dbReference type="eggNOG" id="ENOG502Z8HQ">
    <property type="taxonomic scope" value="Bacteria"/>
</dbReference>
<keyword evidence="1" id="KW-0090">Biological rhythms</keyword>
<accession>K9W9N0</accession>
<dbReference type="KEGG" id="mic:Mic7113_0272"/>
<dbReference type="PATRIC" id="fig|1173027.3.peg.298"/>
<evidence type="ECO:0000313" key="6">
    <source>
        <dbReference type="Proteomes" id="UP000010471"/>
    </source>
</evidence>
<dbReference type="PROSITE" id="PS51430">
    <property type="entry name" value="KAIA_N"/>
    <property type="match status" value="1"/>
</dbReference>
<dbReference type="RefSeq" id="WP_015180366.1">
    <property type="nucleotide sequence ID" value="NC_019738.1"/>
</dbReference>
<dbReference type="AlphaFoldDB" id="K9W9N0"/>
<evidence type="ECO:0000313" key="5">
    <source>
        <dbReference type="EMBL" id="AFZ16202.1"/>
    </source>
</evidence>
<feature type="domain" description="KaiA N-terminal" evidence="3">
    <location>
        <begin position="1"/>
        <end position="185"/>
    </location>
</feature>
<keyword evidence="6" id="KW-1185">Reference proteome</keyword>